<reference evidence="1" key="1">
    <citation type="submission" date="2014-11" db="EMBL/GenBank/DDBJ databases">
        <authorList>
            <person name="Amaro Gonzalez C."/>
        </authorList>
    </citation>
    <scope>NUCLEOTIDE SEQUENCE</scope>
</reference>
<dbReference type="EMBL" id="GBXM01012961">
    <property type="protein sequence ID" value="JAH95616.1"/>
    <property type="molecule type" value="Transcribed_RNA"/>
</dbReference>
<reference evidence="1" key="2">
    <citation type="journal article" date="2015" name="Fish Shellfish Immunol.">
        <title>Early steps in the European eel (Anguilla anguilla)-Vibrio vulnificus interaction in the gills: Role of the RtxA13 toxin.</title>
        <authorList>
            <person name="Callol A."/>
            <person name="Pajuelo D."/>
            <person name="Ebbesson L."/>
            <person name="Teles M."/>
            <person name="MacKenzie S."/>
            <person name="Amaro C."/>
        </authorList>
    </citation>
    <scope>NUCLEOTIDE SEQUENCE</scope>
</reference>
<organism evidence="1">
    <name type="scientific">Anguilla anguilla</name>
    <name type="common">European freshwater eel</name>
    <name type="synonym">Muraena anguilla</name>
    <dbReference type="NCBI Taxonomy" id="7936"/>
    <lineage>
        <taxon>Eukaryota</taxon>
        <taxon>Metazoa</taxon>
        <taxon>Chordata</taxon>
        <taxon>Craniata</taxon>
        <taxon>Vertebrata</taxon>
        <taxon>Euteleostomi</taxon>
        <taxon>Actinopterygii</taxon>
        <taxon>Neopterygii</taxon>
        <taxon>Teleostei</taxon>
        <taxon>Anguilliformes</taxon>
        <taxon>Anguillidae</taxon>
        <taxon>Anguilla</taxon>
    </lineage>
</organism>
<name>A0A0E9WZH1_ANGAN</name>
<sequence length="78" mass="8275">MSGSPKFVSPFHRPYCIAAAAPAGKAKLTHPGKAILAGMFFPSSFATAHIDTRVTFTQATSASIMSDHFICSLMCLLL</sequence>
<protein>
    <submittedName>
        <fullName evidence="1">Uncharacterized protein</fullName>
    </submittedName>
</protein>
<proteinExistence type="predicted"/>
<evidence type="ECO:0000313" key="1">
    <source>
        <dbReference type="EMBL" id="JAH95616.1"/>
    </source>
</evidence>
<accession>A0A0E9WZH1</accession>
<dbReference type="AlphaFoldDB" id="A0A0E9WZH1"/>